<evidence type="ECO:0000256" key="3">
    <source>
        <dbReference type="HAMAP-Rule" id="MF_01077"/>
    </source>
</evidence>
<dbReference type="InterPro" id="IPR003728">
    <property type="entry name" value="Ribosome_maturation_RimP"/>
</dbReference>
<dbReference type="NCBIfam" id="NF000929">
    <property type="entry name" value="PRK00092.2-1"/>
    <property type="match status" value="1"/>
</dbReference>
<evidence type="ECO:0000259" key="5">
    <source>
        <dbReference type="Pfam" id="PF17384"/>
    </source>
</evidence>
<comment type="function">
    <text evidence="3">Required for maturation of 30S ribosomal subunits.</text>
</comment>
<dbReference type="SUPFAM" id="SSF75420">
    <property type="entry name" value="YhbC-like, N-terminal domain"/>
    <property type="match status" value="1"/>
</dbReference>
<feature type="domain" description="Ribosome maturation factor RimP C-terminal" evidence="5">
    <location>
        <begin position="83"/>
        <end position="158"/>
    </location>
</feature>
<dbReference type="GO" id="GO:0005829">
    <property type="term" value="C:cytosol"/>
    <property type="evidence" value="ECO:0007669"/>
    <property type="project" value="TreeGrafter"/>
</dbReference>
<dbReference type="PANTHER" id="PTHR33867">
    <property type="entry name" value="RIBOSOME MATURATION FACTOR RIMP"/>
    <property type="match status" value="1"/>
</dbReference>
<dbReference type="AlphaFoldDB" id="A0A368L9I0"/>
<evidence type="ECO:0000313" key="7">
    <source>
        <dbReference type="Proteomes" id="UP000252357"/>
    </source>
</evidence>
<proteinExistence type="inferred from homology"/>
<dbReference type="Pfam" id="PF02576">
    <property type="entry name" value="RimP_N"/>
    <property type="match status" value="1"/>
</dbReference>
<gene>
    <name evidence="3" type="primary">rimP</name>
    <name evidence="6" type="ORF">DU000_00835</name>
</gene>
<dbReference type="GO" id="GO:0006412">
    <property type="term" value="P:translation"/>
    <property type="evidence" value="ECO:0007669"/>
    <property type="project" value="TreeGrafter"/>
</dbReference>
<dbReference type="InterPro" id="IPR028998">
    <property type="entry name" value="RimP_C"/>
</dbReference>
<dbReference type="Gene3D" id="3.30.300.70">
    <property type="entry name" value="RimP-like superfamily, N-terminal"/>
    <property type="match status" value="1"/>
</dbReference>
<keyword evidence="2 3" id="KW-0690">Ribosome biogenesis</keyword>
<dbReference type="OrthoDB" id="9805006at2"/>
<dbReference type="Pfam" id="PF17384">
    <property type="entry name" value="DUF150_C"/>
    <property type="match status" value="1"/>
</dbReference>
<comment type="similarity">
    <text evidence="3">Belongs to the RimP family.</text>
</comment>
<dbReference type="InterPro" id="IPR028989">
    <property type="entry name" value="RimP_N"/>
</dbReference>
<feature type="domain" description="Ribosome maturation factor RimP N-terminal" evidence="4">
    <location>
        <begin position="4"/>
        <end position="80"/>
    </location>
</feature>
<dbReference type="PANTHER" id="PTHR33867:SF1">
    <property type="entry name" value="RIBOSOME MATURATION FACTOR RIMP"/>
    <property type="match status" value="1"/>
</dbReference>
<dbReference type="Proteomes" id="UP000252357">
    <property type="component" value="Unassembled WGS sequence"/>
</dbReference>
<dbReference type="InterPro" id="IPR036847">
    <property type="entry name" value="RimP_C_sf"/>
</dbReference>
<dbReference type="SUPFAM" id="SSF74942">
    <property type="entry name" value="YhbC-like, C-terminal domain"/>
    <property type="match status" value="1"/>
</dbReference>
<protein>
    <recommendedName>
        <fullName evidence="3">Ribosome maturation factor RimP</fullName>
    </recommendedName>
</protein>
<dbReference type="CDD" id="cd01734">
    <property type="entry name" value="YlxS_C"/>
    <property type="match status" value="1"/>
</dbReference>
<reference evidence="6 7" key="1">
    <citation type="journal article" date="2018" name="Int. J. Syst. Evol. Microbiol.">
        <title>Parvibium lacunae gen. nov., sp. nov., a new member of the family Alcaligenaceae isolated from a freshwater pond.</title>
        <authorList>
            <person name="Chen W.M."/>
            <person name="Xie P.B."/>
            <person name="Hsu M.Y."/>
            <person name="Sheu S.Y."/>
        </authorList>
    </citation>
    <scope>NUCLEOTIDE SEQUENCE [LARGE SCALE GENOMIC DNA]</scope>
    <source>
        <strain evidence="6 7">KMB9</strain>
    </source>
</reference>
<comment type="caution">
    <text evidence="6">The sequence shown here is derived from an EMBL/GenBank/DDBJ whole genome shotgun (WGS) entry which is preliminary data.</text>
</comment>
<comment type="subcellular location">
    <subcellularLocation>
        <location evidence="3">Cytoplasm</location>
    </subcellularLocation>
</comment>
<accession>A0A368L9I0</accession>
<keyword evidence="7" id="KW-1185">Reference proteome</keyword>
<sequence length="162" mass="18151">MHALIDETVGGLGYEVVDVEFAANGLLRIYIDFPWQGVSESTPRLIRIEDCELVSRQLTRVFEVEGIDYARLEISSPGMDRPLKKITDYQRFAGLEVALKLRVAFNGRKQYSGILHVDGEASAPVLSLHYLAHPDVKGSDVLVLGFTLDEVDKARLVPNYKF</sequence>
<evidence type="ECO:0000259" key="4">
    <source>
        <dbReference type="Pfam" id="PF02576"/>
    </source>
</evidence>
<dbReference type="InterPro" id="IPR035956">
    <property type="entry name" value="RimP_N_sf"/>
</dbReference>
<evidence type="ECO:0000256" key="1">
    <source>
        <dbReference type="ARBA" id="ARBA00022490"/>
    </source>
</evidence>
<organism evidence="6 7">
    <name type="scientific">Parvibium lacunae</name>
    <dbReference type="NCBI Taxonomy" id="1888893"/>
    <lineage>
        <taxon>Bacteria</taxon>
        <taxon>Pseudomonadati</taxon>
        <taxon>Pseudomonadota</taxon>
        <taxon>Betaproteobacteria</taxon>
        <taxon>Burkholderiales</taxon>
        <taxon>Alcaligenaceae</taxon>
        <taxon>Parvibium</taxon>
    </lineage>
</organism>
<dbReference type="RefSeq" id="WP_114402039.1">
    <property type="nucleotide sequence ID" value="NZ_QPGB01000001.1"/>
</dbReference>
<keyword evidence="1 3" id="KW-0963">Cytoplasm</keyword>
<dbReference type="HAMAP" id="MF_01077">
    <property type="entry name" value="RimP"/>
    <property type="match status" value="1"/>
</dbReference>
<dbReference type="GO" id="GO:0000028">
    <property type="term" value="P:ribosomal small subunit assembly"/>
    <property type="evidence" value="ECO:0007669"/>
    <property type="project" value="TreeGrafter"/>
</dbReference>
<evidence type="ECO:0000313" key="6">
    <source>
        <dbReference type="EMBL" id="RCS59889.1"/>
    </source>
</evidence>
<dbReference type="EMBL" id="QPGB01000001">
    <property type="protein sequence ID" value="RCS59889.1"/>
    <property type="molecule type" value="Genomic_DNA"/>
</dbReference>
<name>A0A368L9I0_9BURK</name>
<evidence type="ECO:0000256" key="2">
    <source>
        <dbReference type="ARBA" id="ARBA00022517"/>
    </source>
</evidence>